<reference evidence="1 2" key="1">
    <citation type="submission" date="2020-03" db="EMBL/GenBank/DDBJ databases">
        <title>Draft genome sequence of environmentally isolated cultures.</title>
        <authorList>
            <person name="Wilson H.S."/>
            <person name="De Leon M.E."/>
        </authorList>
    </citation>
    <scope>NUCLEOTIDE SEQUENCE [LARGE SCALE GENOMIC DNA]</scope>
    <source>
        <strain evidence="1 2">HSC-31F16</strain>
    </source>
</reference>
<sequence length="102" mass="11398">MKASPSIAKQILWVLMDAPRPLFLSEIVESLDGDYPGTYIMPTLIWLKEQRKIGARKMQRGYGKGPKVANAYFYTAPDDLLLMAEDKTLETSYVLSGNQGNA</sequence>
<dbReference type="EMBL" id="JAAOMA010000022">
    <property type="protein sequence ID" value="NHR06714.1"/>
    <property type="molecule type" value="Genomic_DNA"/>
</dbReference>
<keyword evidence="2" id="KW-1185">Reference proteome</keyword>
<dbReference type="Proteomes" id="UP001515641">
    <property type="component" value="Unassembled WGS sequence"/>
</dbReference>
<evidence type="ECO:0000313" key="2">
    <source>
        <dbReference type="Proteomes" id="UP001515641"/>
    </source>
</evidence>
<proteinExistence type="predicted"/>
<evidence type="ECO:0000313" key="1">
    <source>
        <dbReference type="EMBL" id="NHR06714.1"/>
    </source>
</evidence>
<accession>A0ABX0L4G0</accession>
<protein>
    <submittedName>
        <fullName evidence="1">Uncharacterized protein</fullName>
    </submittedName>
</protein>
<comment type="caution">
    <text evidence="1">The sequence shown here is derived from an EMBL/GenBank/DDBJ whole genome shotgun (WGS) entry which is preliminary data.</text>
</comment>
<organism evidence="1 2">
    <name type="scientific">Chromobacterium fluminis</name>
    <dbReference type="NCBI Taxonomy" id="3044269"/>
    <lineage>
        <taxon>Bacteria</taxon>
        <taxon>Pseudomonadati</taxon>
        <taxon>Pseudomonadota</taxon>
        <taxon>Betaproteobacteria</taxon>
        <taxon>Neisseriales</taxon>
        <taxon>Chromobacteriaceae</taxon>
        <taxon>Chromobacterium</taxon>
    </lineage>
</organism>
<gene>
    <name evidence="1" type="ORF">HA052_16110</name>
</gene>
<name>A0ABX0L4G0_9NEIS</name>
<dbReference type="RefSeq" id="WP_166452653.1">
    <property type="nucleotide sequence ID" value="NZ_JAAOMA010000022.1"/>
</dbReference>